<dbReference type="InterPro" id="IPR004843">
    <property type="entry name" value="Calcineurin-like_PHP"/>
</dbReference>
<accession>A0ABT6NBM5</accession>
<protein>
    <submittedName>
        <fullName evidence="2">Metallophosphoesterase</fullName>
    </submittedName>
</protein>
<dbReference type="Gene3D" id="3.60.21.10">
    <property type="match status" value="1"/>
</dbReference>
<name>A0ABT6NBM5_9FIRM</name>
<dbReference type="Proteomes" id="UP001158045">
    <property type="component" value="Unassembled WGS sequence"/>
</dbReference>
<organism evidence="2 3">
    <name type="scientific">Fusibacter bizertensis</name>
    <dbReference type="NCBI Taxonomy" id="1488331"/>
    <lineage>
        <taxon>Bacteria</taxon>
        <taxon>Bacillati</taxon>
        <taxon>Bacillota</taxon>
        <taxon>Clostridia</taxon>
        <taxon>Eubacteriales</taxon>
        <taxon>Eubacteriales Family XII. Incertae Sedis</taxon>
        <taxon>Fusibacter</taxon>
    </lineage>
</organism>
<proteinExistence type="predicted"/>
<sequence>MKILAISDIESRYLVDYFDPSRFKDIDLILSAGDLKAHYLSYIVTMINKPLLYVHGNHDRTLLREPAEGCECIDDKVYEFNGLRIAGLGGCMTYNGGPLQFTDLEMSRRISKNKFKYRKGIDILLTHAPVFGIGDGKDQAHTGYKSFFKLLDKYAPAVMIHGHQHLNYGICEREHQYNETRIINAFDYKIIEL</sequence>
<dbReference type="Pfam" id="PF00149">
    <property type="entry name" value="Metallophos"/>
    <property type="match status" value="1"/>
</dbReference>
<dbReference type="SUPFAM" id="SSF56300">
    <property type="entry name" value="Metallo-dependent phosphatases"/>
    <property type="match status" value="1"/>
</dbReference>
<feature type="domain" description="Calcineurin-like phosphoesterase" evidence="1">
    <location>
        <begin position="1"/>
        <end position="165"/>
    </location>
</feature>
<keyword evidence="3" id="KW-1185">Reference proteome</keyword>
<dbReference type="InterPro" id="IPR029052">
    <property type="entry name" value="Metallo-depent_PP-like"/>
</dbReference>
<evidence type="ECO:0000313" key="3">
    <source>
        <dbReference type="Proteomes" id="UP001158045"/>
    </source>
</evidence>
<evidence type="ECO:0000259" key="1">
    <source>
        <dbReference type="Pfam" id="PF00149"/>
    </source>
</evidence>
<dbReference type="RefSeq" id="WP_281093625.1">
    <property type="nucleotide sequence ID" value="NZ_JARYZI010000003.1"/>
</dbReference>
<reference evidence="2 3" key="1">
    <citation type="submission" date="2023-04" db="EMBL/GenBank/DDBJ databases">
        <title>Fusibacter bizertensis strain WBS, isolated from littoral bottom sediments of the Arctic seas - biochemical and genomic analysis.</title>
        <authorList>
            <person name="Brioukhanov A.L."/>
        </authorList>
    </citation>
    <scope>NUCLEOTIDE SEQUENCE [LARGE SCALE GENOMIC DNA]</scope>
    <source>
        <strain evidence="2 3">WBS</strain>
    </source>
</reference>
<gene>
    <name evidence="2" type="ORF">QE109_06580</name>
</gene>
<comment type="caution">
    <text evidence="2">The sequence shown here is derived from an EMBL/GenBank/DDBJ whole genome shotgun (WGS) entry which is preliminary data.</text>
</comment>
<evidence type="ECO:0000313" key="2">
    <source>
        <dbReference type="EMBL" id="MDH8677804.1"/>
    </source>
</evidence>
<dbReference type="EMBL" id="JARYZI010000003">
    <property type="protein sequence ID" value="MDH8677804.1"/>
    <property type="molecule type" value="Genomic_DNA"/>
</dbReference>